<protein>
    <recommendedName>
        <fullName evidence="3">Terminase</fullName>
    </recommendedName>
</protein>
<evidence type="ECO:0000313" key="1">
    <source>
        <dbReference type="EMBL" id="GAA4178964.1"/>
    </source>
</evidence>
<comment type="caution">
    <text evidence="1">The sequence shown here is derived from an EMBL/GenBank/DDBJ whole genome shotgun (WGS) entry which is preliminary data.</text>
</comment>
<evidence type="ECO:0008006" key="3">
    <source>
        <dbReference type="Google" id="ProtNLM"/>
    </source>
</evidence>
<dbReference type="Gene3D" id="3.40.50.300">
    <property type="entry name" value="P-loop containing nucleotide triphosphate hydrolases"/>
    <property type="match status" value="1"/>
</dbReference>
<accession>A0ABP8A6N8</accession>
<dbReference type="RefSeq" id="WP_344755956.1">
    <property type="nucleotide sequence ID" value="NZ_BAABBW010000005.1"/>
</dbReference>
<dbReference type="EMBL" id="BAABBW010000005">
    <property type="protein sequence ID" value="GAA4178964.1"/>
    <property type="molecule type" value="Genomic_DNA"/>
</dbReference>
<keyword evidence="2" id="KW-1185">Reference proteome</keyword>
<sequence>MSRWTHAPAPRFATRRDPDFQSEGAAIARVAAMLGKPLMPWQRLVVDVATERDDAGRYRYPKVLVTVPRQSGKTTLMLPLNLHRIIDRPGILALFSAQTGKEAADRMLEMQLLLRNSPLMRAYRDRFELKRGAGKVSITYHGRDADGNELPESRMQMFSTPDNVHGTHPHLVSLDEIWKHSELAGIELAGAITPAQATLDGDSQWWNVSTMGTANSAYMNGLIEDGRAGAPGLAYFEWSLPDGLDAYDPASWDFHPALGNTITIDFLEHEASAGLGLKQPGEWMRAFMNRLTIAEDPVIDPADVEATEAEPAEVPSRRKLTVVYEVAPGSESAWVGAVWRDSTGKACVRTLHAAPGIAWLQPLLTSISSQWMPAQIACDDGGENRHVTADLERAGVEVTTVGYRDYSTSCAGLLSLFRSHELAHDGSRSIVDAAARLVLDTAGTDGIKFSRKRSPGSVAGLIGTAVGIWAHDHQDKPIGAPVIRF</sequence>
<organism evidence="1 2">
    <name type="scientific">Gryllotalpicola koreensis</name>
    <dbReference type="NCBI Taxonomy" id="993086"/>
    <lineage>
        <taxon>Bacteria</taxon>
        <taxon>Bacillati</taxon>
        <taxon>Actinomycetota</taxon>
        <taxon>Actinomycetes</taxon>
        <taxon>Micrococcales</taxon>
        <taxon>Microbacteriaceae</taxon>
        <taxon>Gryllotalpicola</taxon>
    </lineage>
</organism>
<dbReference type="InterPro" id="IPR027417">
    <property type="entry name" value="P-loop_NTPase"/>
</dbReference>
<dbReference type="Proteomes" id="UP001501079">
    <property type="component" value="Unassembled WGS sequence"/>
</dbReference>
<evidence type="ECO:0000313" key="2">
    <source>
        <dbReference type="Proteomes" id="UP001501079"/>
    </source>
</evidence>
<reference evidence="2" key="1">
    <citation type="journal article" date="2019" name="Int. J. Syst. Evol. Microbiol.">
        <title>The Global Catalogue of Microorganisms (GCM) 10K type strain sequencing project: providing services to taxonomists for standard genome sequencing and annotation.</title>
        <authorList>
            <consortium name="The Broad Institute Genomics Platform"/>
            <consortium name="The Broad Institute Genome Sequencing Center for Infectious Disease"/>
            <person name="Wu L."/>
            <person name="Ma J."/>
        </authorList>
    </citation>
    <scope>NUCLEOTIDE SEQUENCE [LARGE SCALE GENOMIC DNA]</scope>
    <source>
        <strain evidence="2">JCM 17591</strain>
    </source>
</reference>
<gene>
    <name evidence="1" type="ORF">GCM10022287_30440</name>
</gene>
<proteinExistence type="predicted"/>
<name>A0ABP8A6N8_9MICO</name>